<feature type="compositionally biased region" description="Low complexity" evidence="1">
    <location>
        <begin position="55"/>
        <end position="73"/>
    </location>
</feature>
<proteinExistence type="predicted"/>
<dbReference type="Pfam" id="PF07530">
    <property type="entry name" value="PRE_C2HC"/>
    <property type="match status" value="1"/>
</dbReference>
<accession>A0A6G0SWA4</accession>
<evidence type="ECO:0000256" key="1">
    <source>
        <dbReference type="SAM" id="MobiDB-lite"/>
    </source>
</evidence>
<dbReference type="EMBL" id="VYZN01001031">
    <property type="protein sequence ID" value="KAE9522542.1"/>
    <property type="molecule type" value="Genomic_DNA"/>
</dbReference>
<protein>
    <recommendedName>
        <fullName evidence="2">Pre-C2HC domain-containing protein</fullName>
    </recommendedName>
</protein>
<evidence type="ECO:0000259" key="2">
    <source>
        <dbReference type="SMART" id="SM00596"/>
    </source>
</evidence>
<evidence type="ECO:0000313" key="4">
    <source>
        <dbReference type="Proteomes" id="UP000475862"/>
    </source>
</evidence>
<dbReference type="PANTHER" id="PTHR33273:SF2">
    <property type="entry name" value="ENDONUCLEASE_EXONUCLEASE_PHOSPHATASE DOMAIN-CONTAINING PROTEIN"/>
    <property type="match status" value="1"/>
</dbReference>
<dbReference type="PANTHER" id="PTHR33273">
    <property type="entry name" value="DOMAIN-CONTAINING PROTEIN, PUTATIVE-RELATED"/>
    <property type="match status" value="1"/>
</dbReference>
<comment type="caution">
    <text evidence="3">The sequence shown here is derived from an EMBL/GenBank/DDBJ whole genome shotgun (WGS) entry which is preliminary data.</text>
</comment>
<dbReference type="SMART" id="SM00596">
    <property type="entry name" value="PRE_C2HC"/>
    <property type="match status" value="1"/>
</dbReference>
<gene>
    <name evidence="3" type="ORF">AGLY_017063</name>
</gene>
<keyword evidence="4" id="KW-1185">Reference proteome</keyword>
<dbReference type="OrthoDB" id="6593055at2759"/>
<reference evidence="3 4" key="1">
    <citation type="submission" date="2019-08" db="EMBL/GenBank/DDBJ databases">
        <title>The genome of the soybean aphid Biotype 1, its phylome, world population structure and adaptation to the North American continent.</title>
        <authorList>
            <person name="Giordano R."/>
            <person name="Donthu R.K."/>
            <person name="Hernandez A.G."/>
            <person name="Wright C.L."/>
            <person name="Zimin A.V."/>
        </authorList>
    </citation>
    <scope>NUCLEOTIDE SEQUENCE [LARGE SCALE GENOMIC DNA]</scope>
    <source>
        <tissue evidence="3">Whole aphids</tissue>
    </source>
</reference>
<organism evidence="3 4">
    <name type="scientific">Aphis glycines</name>
    <name type="common">Soybean aphid</name>
    <dbReference type="NCBI Taxonomy" id="307491"/>
    <lineage>
        <taxon>Eukaryota</taxon>
        <taxon>Metazoa</taxon>
        <taxon>Ecdysozoa</taxon>
        <taxon>Arthropoda</taxon>
        <taxon>Hexapoda</taxon>
        <taxon>Insecta</taxon>
        <taxon>Pterygota</taxon>
        <taxon>Neoptera</taxon>
        <taxon>Paraneoptera</taxon>
        <taxon>Hemiptera</taxon>
        <taxon>Sternorrhyncha</taxon>
        <taxon>Aphidomorpha</taxon>
        <taxon>Aphidoidea</taxon>
        <taxon>Aphididae</taxon>
        <taxon>Aphidini</taxon>
        <taxon>Aphis</taxon>
        <taxon>Aphis</taxon>
    </lineage>
</organism>
<feature type="domain" description="Pre-C2HC" evidence="2">
    <location>
        <begin position="227"/>
        <end position="295"/>
    </location>
</feature>
<dbReference type="Proteomes" id="UP000475862">
    <property type="component" value="Unassembled WGS sequence"/>
</dbReference>
<dbReference type="InterPro" id="IPR006579">
    <property type="entry name" value="Pre_C2HC_dom"/>
</dbReference>
<dbReference type="AlphaFoldDB" id="A0A6G0SWA4"/>
<feature type="region of interest" description="Disordered" evidence="1">
    <location>
        <begin position="109"/>
        <end position="136"/>
    </location>
</feature>
<evidence type="ECO:0000313" key="3">
    <source>
        <dbReference type="EMBL" id="KAE9522542.1"/>
    </source>
</evidence>
<name>A0A6G0SWA4_APHGL</name>
<feature type="compositionally biased region" description="Polar residues" evidence="1">
    <location>
        <begin position="111"/>
        <end position="134"/>
    </location>
</feature>
<feature type="region of interest" description="Disordered" evidence="1">
    <location>
        <begin position="49"/>
        <end position="96"/>
    </location>
</feature>
<sequence length="453" mass="50990">MPQSPTLPIKNKDKIYNFKLITTKTYNGDPNQRSIQLNKNKSTATKIIHASDVMDTSNNDNSSSGGWISSTSNKNKRILSNSSDSSSPRTPTNKNKKLFFSTNRYEVLSQDDPTSASPTNDNISVPTLNPTDSINVAPKIQRPPPIFVRGLYNFPDLCTKLIELIGVDNFYCKSSTDRVKIMTSNPESYRSLVHFLKDQKAEYHTFQLKEDKPLRVVIRNLHPTTPTELIKSGLEMRLFEVRQVSSVLHKVNKHPLPLFFVDLEPTDHSNDIYNLTSLLHTLIKVEEPYKPKTINQCSNCQDYGHTKSYCGYPARCVRCGAQHMTSDCPNSRDTPPKCALCSGDHPSNYKGCSIYRDLQRRKKPKPNNQVANNINPKNIHVQETHPMEASSTRPLAANYTYAQATANSNANNTVPPPPDINIILASFMNEFKQLINPLITLLTKVVSNLLDKK</sequence>